<protein>
    <submittedName>
        <fullName evidence="3">Predicted oxidoreductase</fullName>
    </submittedName>
</protein>
<name>A0A1H9G5S5_9ACTN</name>
<gene>
    <name evidence="3" type="ORF">SAMN05421756_103509</name>
</gene>
<dbReference type="GO" id="GO:0016491">
    <property type="term" value="F:oxidoreductase activity"/>
    <property type="evidence" value="ECO:0007669"/>
    <property type="project" value="UniProtKB-KW"/>
</dbReference>
<dbReference type="STRING" id="1036181.SAMN05421756_103509"/>
<evidence type="ECO:0000256" key="1">
    <source>
        <dbReference type="ARBA" id="ARBA00023002"/>
    </source>
</evidence>
<dbReference type="AlphaFoldDB" id="A0A1H9G5S5"/>
<organism evidence="3 4">
    <name type="scientific">Microlunatus flavus</name>
    <dbReference type="NCBI Taxonomy" id="1036181"/>
    <lineage>
        <taxon>Bacteria</taxon>
        <taxon>Bacillati</taxon>
        <taxon>Actinomycetota</taxon>
        <taxon>Actinomycetes</taxon>
        <taxon>Propionibacteriales</taxon>
        <taxon>Propionibacteriaceae</taxon>
        <taxon>Microlunatus</taxon>
    </lineage>
</organism>
<dbReference type="InterPro" id="IPR036812">
    <property type="entry name" value="NAD(P)_OxRdtase_dom_sf"/>
</dbReference>
<keyword evidence="1" id="KW-0560">Oxidoreductase</keyword>
<dbReference type="InterPro" id="IPR050791">
    <property type="entry name" value="Aldo-Keto_reductase"/>
</dbReference>
<evidence type="ECO:0000313" key="3">
    <source>
        <dbReference type="EMBL" id="SEQ45467.1"/>
    </source>
</evidence>
<dbReference type="SUPFAM" id="SSF51430">
    <property type="entry name" value="NAD(P)-linked oxidoreductase"/>
    <property type="match status" value="1"/>
</dbReference>
<keyword evidence="4" id="KW-1185">Reference proteome</keyword>
<accession>A0A1H9G5S5</accession>
<dbReference type="InterPro" id="IPR023210">
    <property type="entry name" value="NADP_OxRdtase_dom"/>
</dbReference>
<dbReference type="PANTHER" id="PTHR43625">
    <property type="entry name" value="AFLATOXIN B1 ALDEHYDE REDUCTASE"/>
    <property type="match status" value="1"/>
</dbReference>
<dbReference type="OrthoDB" id="3664926at2"/>
<evidence type="ECO:0000313" key="4">
    <source>
        <dbReference type="Proteomes" id="UP000198504"/>
    </source>
</evidence>
<dbReference type="PANTHER" id="PTHR43625:SF40">
    <property type="entry name" value="ALDO-KETO REDUCTASE YAKC [NADP(+)]"/>
    <property type="match status" value="1"/>
</dbReference>
<dbReference type="Gene3D" id="3.20.20.100">
    <property type="entry name" value="NADP-dependent oxidoreductase domain"/>
    <property type="match status" value="1"/>
</dbReference>
<feature type="domain" description="NADP-dependent oxidoreductase" evidence="2">
    <location>
        <begin position="18"/>
        <end position="286"/>
    </location>
</feature>
<sequence length="289" mass="31135">MAVADAGTIELGGRTVNRLGFGAMRITGDGIWGPPKDHDEALAVLRRAVELGVTLIDTADSYGPYVSEDLIHEALHWQVGGEHYGDVVIATKGGLTRHGPNVWPPLGRPEYLRQCILMSLRRLDVEQIDLWQLHRIDEKTPREDQFATVKSFVDDGLAKQVGLSEVGVDEIKAAQDAGLPVASVQNRYNLVDRAAEDVLDFCEANGIAFIPWAPVASGDLAKPGGALDKVKQDHPGVTTSQLAIAWLLRRSPVMVPIPGTGSVAHLEENLGAADVQLSDEEFQALSDAA</sequence>
<reference evidence="4" key="1">
    <citation type="submission" date="2016-10" db="EMBL/GenBank/DDBJ databases">
        <authorList>
            <person name="Varghese N."/>
            <person name="Submissions S."/>
        </authorList>
    </citation>
    <scope>NUCLEOTIDE SEQUENCE [LARGE SCALE GENOMIC DNA]</scope>
    <source>
        <strain evidence="4">CGMCC 4.6856</strain>
    </source>
</reference>
<evidence type="ECO:0000259" key="2">
    <source>
        <dbReference type="Pfam" id="PF00248"/>
    </source>
</evidence>
<dbReference type="GO" id="GO:0005737">
    <property type="term" value="C:cytoplasm"/>
    <property type="evidence" value="ECO:0007669"/>
    <property type="project" value="TreeGrafter"/>
</dbReference>
<proteinExistence type="predicted"/>
<dbReference type="CDD" id="cd19088">
    <property type="entry name" value="AKR_AKR13B1"/>
    <property type="match status" value="1"/>
</dbReference>
<dbReference type="EMBL" id="FOFA01000003">
    <property type="protein sequence ID" value="SEQ45467.1"/>
    <property type="molecule type" value="Genomic_DNA"/>
</dbReference>
<dbReference type="RefSeq" id="WP_091179417.1">
    <property type="nucleotide sequence ID" value="NZ_FOFA01000003.1"/>
</dbReference>
<dbReference type="Pfam" id="PF00248">
    <property type="entry name" value="Aldo_ket_red"/>
    <property type="match status" value="1"/>
</dbReference>
<dbReference type="Proteomes" id="UP000198504">
    <property type="component" value="Unassembled WGS sequence"/>
</dbReference>